<dbReference type="EMBL" id="CALOZG010000005">
    <property type="protein sequence ID" value="CAH4027355.1"/>
    <property type="molecule type" value="Genomic_DNA"/>
</dbReference>
<evidence type="ECO:0000313" key="2">
    <source>
        <dbReference type="Proteomes" id="UP001152562"/>
    </source>
</evidence>
<evidence type="ECO:0000313" key="1">
    <source>
        <dbReference type="EMBL" id="CAH4027355.1"/>
    </source>
</evidence>
<accession>A0A9P0TEA8</accession>
<proteinExistence type="predicted"/>
<sequence length="146" mass="17322">MWKKCFRPYNYYNLSDDDEEVLNITENKNKETNRLDDFFLQEPDRKKKKTKLSSSVGRAGKEGSISYISTDKDDGMDADKLMKMELYRLKKLKEIPVAQYRKNADIRVKYYMKNDSNIDVQIKDIVYNITKGISEEDSVKRYSFKN</sequence>
<protein>
    <submittedName>
        <fullName evidence="1">Uncharacterized protein</fullName>
    </submittedName>
</protein>
<reference evidence="1" key="1">
    <citation type="submission" date="2022-05" db="EMBL/GenBank/DDBJ databases">
        <authorList>
            <person name="Okamura Y."/>
        </authorList>
    </citation>
    <scope>NUCLEOTIDE SEQUENCE</scope>
</reference>
<gene>
    <name evidence="1" type="ORF">PIBRA_LOCUS4591</name>
</gene>
<dbReference type="AlphaFoldDB" id="A0A9P0TEA8"/>
<organism evidence="1 2">
    <name type="scientific">Pieris brassicae</name>
    <name type="common">White butterfly</name>
    <name type="synonym">Large white butterfly</name>
    <dbReference type="NCBI Taxonomy" id="7116"/>
    <lineage>
        <taxon>Eukaryota</taxon>
        <taxon>Metazoa</taxon>
        <taxon>Ecdysozoa</taxon>
        <taxon>Arthropoda</taxon>
        <taxon>Hexapoda</taxon>
        <taxon>Insecta</taxon>
        <taxon>Pterygota</taxon>
        <taxon>Neoptera</taxon>
        <taxon>Endopterygota</taxon>
        <taxon>Lepidoptera</taxon>
        <taxon>Glossata</taxon>
        <taxon>Ditrysia</taxon>
        <taxon>Papilionoidea</taxon>
        <taxon>Pieridae</taxon>
        <taxon>Pierinae</taxon>
        <taxon>Pieris</taxon>
    </lineage>
</organism>
<keyword evidence="2" id="KW-1185">Reference proteome</keyword>
<comment type="caution">
    <text evidence="1">The sequence shown here is derived from an EMBL/GenBank/DDBJ whole genome shotgun (WGS) entry which is preliminary data.</text>
</comment>
<dbReference type="Proteomes" id="UP001152562">
    <property type="component" value="Unassembled WGS sequence"/>
</dbReference>
<name>A0A9P0TEA8_PIEBR</name>